<organism evidence="1">
    <name type="scientific">Myoviridae sp. ctLnO19</name>
    <dbReference type="NCBI Taxonomy" id="2825085"/>
    <lineage>
        <taxon>Viruses</taxon>
        <taxon>Duplodnaviria</taxon>
        <taxon>Heunggongvirae</taxon>
        <taxon>Uroviricota</taxon>
        <taxon>Caudoviricetes</taxon>
    </lineage>
</organism>
<proteinExistence type="predicted"/>
<protein>
    <submittedName>
        <fullName evidence="1">Uncharacterized protein</fullName>
    </submittedName>
</protein>
<reference evidence="1" key="1">
    <citation type="journal article" date="2021" name="Proc. Natl. Acad. Sci. U.S.A.">
        <title>A Catalog of Tens of Thousands of Viruses from Human Metagenomes Reveals Hidden Associations with Chronic Diseases.</title>
        <authorList>
            <person name="Tisza M.J."/>
            <person name="Buck C.B."/>
        </authorList>
    </citation>
    <scope>NUCLEOTIDE SEQUENCE</scope>
    <source>
        <strain evidence="1">CtLnO19</strain>
    </source>
</reference>
<dbReference type="EMBL" id="BK015301">
    <property type="protein sequence ID" value="DAE00433.1"/>
    <property type="molecule type" value="Genomic_DNA"/>
</dbReference>
<sequence length="41" mass="4831">MSKCRLVYIQNTPFPSNIETLNQLKLFVNTLVFNENRPLFS</sequence>
<accession>A0A8S5P1Y1</accession>
<name>A0A8S5P1Y1_9CAUD</name>
<evidence type="ECO:0000313" key="1">
    <source>
        <dbReference type="EMBL" id="DAE00433.1"/>
    </source>
</evidence>